<reference evidence="4 5" key="1">
    <citation type="submission" date="2007-11" db="EMBL/GenBank/DDBJ databases">
        <authorList>
            <person name="Wagner-Dobler I."/>
            <person name="Ferriera S."/>
            <person name="Johnson J."/>
            <person name="Kravitz S."/>
            <person name="Beeson K."/>
            <person name="Sutton G."/>
            <person name="Rogers Y.-H."/>
            <person name="Friedman R."/>
            <person name="Frazier M."/>
            <person name="Venter J.C."/>
        </authorList>
    </citation>
    <scope>NUCLEOTIDE SEQUENCE [LARGE SCALE GENOMIC DNA]</scope>
    <source>
        <strain evidence="4 5">HEL-45</strain>
    </source>
</reference>
<evidence type="ECO:0000256" key="3">
    <source>
        <dbReference type="ARBA" id="ARBA00023186"/>
    </source>
</evidence>
<gene>
    <name evidence="4" type="ORF">OIHEL45_10398</name>
</gene>
<comment type="caution">
    <text evidence="4">The sequence shown here is derived from an EMBL/GenBank/DDBJ whole genome shotgun (WGS) entry which is preliminary data.</text>
</comment>
<organism evidence="4 5">
    <name type="scientific">Sulfitobacter indolifex HEL-45</name>
    <dbReference type="NCBI Taxonomy" id="391624"/>
    <lineage>
        <taxon>Bacteria</taxon>
        <taxon>Pseudomonadati</taxon>
        <taxon>Pseudomonadota</taxon>
        <taxon>Alphaproteobacteria</taxon>
        <taxon>Rhodobacterales</taxon>
        <taxon>Roseobacteraceae</taxon>
        <taxon>Sulfitobacter</taxon>
    </lineage>
</organism>
<dbReference type="InterPro" id="IPR036714">
    <property type="entry name" value="SDH_sf"/>
</dbReference>
<evidence type="ECO:0000256" key="1">
    <source>
        <dbReference type="ARBA" id="ARBA00008571"/>
    </source>
</evidence>
<sequence>MPEVHEHRLKRLQMRSMRRGIKEMDLILSAYAEARLPQMDDAGLTLYDQMLNENDHDLYLWVSGQTEAPEKYSVLVTDIRGQLAEAHG</sequence>
<dbReference type="Gene3D" id="1.10.150.250">
    <property type="entry name" value="Flavinator of succinate dehydrogenase"/>
    <property type="match status" value="1"/>
</dbReference>
<evidence type="ECO:0000256" key="2">
    <source>
        <dbReference type="ARBA" id="ARBA00019418"/>
    </source>
</evidence>
<evidence type="ECO:0000313" key="5">
    <source>
        <dbReference type="Proteomes" id="UP000003257"/>
    </source>
</evidence>
<protein>
    <recommendedName>
        <fullName evidence="2">FAD assembly factor SdhE</fullName>
    </recommendedName>
</protein>
<dbReference type="Pfam" id="PF03937">
    <property type="entry name" value="Sdh5"/>
    <property type="match status" value="1"/>
</dbReference>
<dbReference type="SUPFAM" id="SSF109910">
    <property type="entry name" value="YgfY-like"/>
    <property type="match status" value="1"/>
</dbReference>
<dbReference type="PANTHER" id="PTHR12469:SF2">
    <property type="entry name" value="SUCCINATE DEHYDROGENASE ASSEMBLY FACTOR 2, MITOCHONDRIAL"/>
    <property type="match status" value="1"/>
</dbReference>
<dbReference type="PANTHER" id="PTHR12469">
    <property type="entry name" value="PROTEIN EMI5 HOMOLOG, MITOCHONDRIAL"/>
    <property type="match status" value="1"/>
</dbReference>
<proteinExistence type="inferred from homology"/>
<dbReference type="Proteomes" id="UP000003257">
    <property type="component" value="Unassembled WGS sequence"/>
</dbReference>
<keyword evidence="3" id="KW-0143">Chaperone</keyword>
<comment type="similarity">
    <text evidence="1">Belongs to the SdhE FAD assembly factor family.</text>
</comment>
<keyword evidence="5" id="KW-1185">Reference proteome</keyword>
<evidence type="ECO:0000313" key="4">
    <source>
        <dbReference type="EMBL" id="EDQ05145.1"/>
    </source>
</evidence>
<accession>A0ABM9X6L9</accession>
<dbReference type="EMBL" id="ABID01000002">
    <property type="protein sequence ID" value="EDQ05145.1"/>
    <property type="molecule type" value="Genomic_DNA"/>
</dbReference>
<dbReference type="InterPro" id="IPR005631">
    <property type="entry name" value="SDH"/>
</dbReference>
<name>A0ABM9X6L9_9RHOB</name>
<dbReference type="RefSeq" id="WP_007119283.1">
    <property type="nucleotide sequence ID" value="NZ_ABID01000002.1"/>
</dbReference>